<protein>
    <recommendedName>
        <fullName evidence="5">Thioredoxin domain-containing protein</fullName>
    </recommendedName>
</protein>
<dbReference type="InterPro" id="IPR050553">
    <property type="entry name" value="Thioredoxin_ResA/DsbE_sf"/>
</dbReference>
<dbReference type="PANTHER" id="PTHR42852:SF6">
    <property type="entry name" value="THIOL:DISULFIDE INTERCHANGE PROTEIN DSBE"/>
    <property type="match status" value="1"/>
</dbReference>
<evidence type="ECO:0000259" key="5">
    <source>
        <dbReference type="PROSITE" id="PS51352"/>
    </source>
</evidence>
<dbReference type="InterPro" id="IPR036249">
    <property type="entry name" value="Thioredoxin-like_sf"/>
</dbReference>
<evidence type="ECO:0000256" key="1">
    <source>
        <dbReference type="ARBA" id="ARBA00004196"/>
    </source>
</evidence>
<dbReference type="EMBL" id="MQUC01000003">
    <property type="protein sequence ID" value="PRP66571.1"/>
    <property type="molecule type" value="Genomic_DNA"/>
</dbReference>
<dbReference type="Pfam" id="PF14289">
    <property type="entry name" value="DUF4369"/>
    <property type="match status" value="1"/>
</dbReference>
<dbReference type="PROSITE" id="PS51352">
    <property type="entry name" value="THIOREDOXIN_2"/>
    <property type="match status" value="1"/>
</dbReference>
<proteinExistence type="predicted"/>
<evidence type="ECO:0000256" key="3">
    <source>
        <dbReference type="ARBA" id="ARBA00023157"/>
    </source>
</evidence>
<sequence>MRSVLPLFFLTLCLLSCQEDKGPAIITGTAPNVPNGIRVYLNEVDGNGTPMPLDTAIVMNEKFDFGLQEVQELSDQRLLTLDGANGILLFVSENQPIELELRKDSLVYSTVRAGKENEVFSEYLKMRVDQVVASQNLRQDQQEVFDKEGQEGLERLKKEYDKMQLTYKDNMINFIKQHSNKIVAPVALQSLYNEYRLEPEQIRELYNLIDKDLVDHPVMQSIDEKLVRVETVAIGKKAPYFEGKNPAGEVIKLPEVLGKVTLIDFWASWCVPCRRENPNVVEAYQKYHDKGFNIISVSLDQESDRDKWIAAIEDDQMTWNHISRLKKWQDPIAQLYNVSAIPATFLLDENGVIIEKNLRGKALHDKLEELLN</sequence>
<reference evidence="6 7" key="1">
    <citation type="submission" date="2016-11" db="EMBL/GenBank/DDBJ databases">
        <title>Trade-off between light-utilization and light-protection in marine flavobacteria.</title>
        <authorList>
            <person name="Kumagai Y."/>
        </authorList>
    </citation>
    <scope>NUCLEOTIDE SEQUENCE [LARGE SCALE GENOMIC DNA]</scope>
    <source>
        <strain evidence="6 7">JCM 17109</strain>
    </source>
</reference>
<dbReference type="Proteomes" id="UP000239532">
    <property type="component" value="Unassembled WGS sequence"/>
</dbReference>
<dbReference type="Pfam" id="PF00578">
    <property type="entry name" value="AhpC-TSA"/>
    <property type="match status" value="1"/>
</dbReference>
<dbReference type="InterPro" id="IPR025380">
    <property type="entry name" value="DUF4369"/>
</dbReference>
<accession>A0A2S9WSV8</accession>
<keyword evidence="3" id="KW-1015">Disulfide bond</keyword>
<evidence type="ECO:0000256" key="2">
    <source>
        <dbReference type="ARBA" id="ARBA00022748"/>
    </source>
</evidence>
<dbReference type="SUPFAM" id="SSF52833">
    <property type="entry name" value="Thioredoxin-like"/>
    <property type="match status" value="1"/>
</dbReference>
<evidence type="ECO:0000313" key="7">
    <source>
        <dbReference type="Proteomes" id="UP000239532"/>
    </source>
</evidence>
<evidence type="ECO:0000313" key="6">
    <source>
        <dbReference type="EMBL" id="PRP66571.1"/>
    </source>
</evidence>
<dbReference type="CDD" id="cd02966">
    <property type="entry name" value="TlpA_like_family"/>
    <property type="match status" value="1"/>
</dbReference>
<dbReference type="OrthoDB" id="1069091at2"/>
<dbReference type="PROSITE" id="PS00194">
    <property type="entry name" value="THIOREDOXIN_1"/>
    <property type="match status" value="1"/>
</dbReference>
<dbReference type="RefSeq" id="WP_105982388.1">
    <property type="nucleotide sequence ID" value="NZ_MQUC01000003.1"/>
</dbReference>
<keyword evidence="4" id="KW-0676">Redox-active center</keyword>
<dbReference type="GO" id="GO:0016491">
    <property type="term" value="F:oxidoreductase activity"/>
    <property type="evidence" value="ECO:0007669"/>
    <property type="project" value="InterPro"/>
</dbReference>
<comment type="caution">
    <text evidence="6">The sequence shown here is derived from an EMBL/GenBank/DDBJ whole genome shotgun (WGS) entry which is preliminary data.</text>
</comment>
<dbReference type="InterPro" id="IPR017937">
    <property type="entry name" value="Thioredoxin_CS"/>
</dbReference>
<feature type="domain" description="Thioredoxin" evidence="5">
    <location>
        <begin position="232"/>
        <end position="372"/>
    </location>
</feature>
<dbReference type="GO" id="GO:0016209">
    <property type="term" value="F:antioxidant activity"/>
    <property type="evidence" value="ECO:0007669"/>
    <property type="project" value="InterPro"/>
</dbReference>
<evidence type="ECO:0000256" key="4">
    <source>
        <dbReference type="ARBA" id="ARBA00023284"/>
    </source>
</evidence>
<keyword evidence="7" id="KW-1185">Reference proteome</keyword>
<dbReference type="InterPro" id="IPR013766">
    <property type="entry name" value="Thioredoxin_domain"/>
</dbReference>
<comment type="subcellular location">
    <subcellularLocation>
        <location evidence="1">Cell envelope</location>
    </subcellularLocation>
</comment>
<dbReference type="InterPro" id="IPR000866">
    <property type="entry name" value="AhpC/TSA"/>
</dbReference>
<dbReference type="PANTHER" id="PTHR42852">
    <property type="entry name" value="THIOL:DISULFIDE INTERCHANGE PROTEIN DSBE"/>
    <property type="match status" value="1"/>
</dbReference>
<dbReference type="GO" id="GO:0030313">
    <property type="term" value="C:cell envelope"/>
    <property type="evidence" value="ECO:0007669"/>
    <property type="project" value="UniProtKB-SubCell"/>
</dbReference>
<dbReference type="AlphaFoldDB" id="A0A2S9WSV8"/>
<keyword evidence="2" id="KW-0201">Cytochrome c-type biogenesis</keyword>
<dbReference type="Gene3D" id="3.40.30.10">
    <property type="entry name" value="Glutaredoxin"/>
    <property type="match status" value="1"/>
</dbReference>
<organism evidence="6 7">
    <name type="scientific">Nonlabens agnitus</name>
    <dbReference type="NCBI Taxonomy" id="870484"/>
    <lineage>
        <taxon>Bacteria</taxon>
        <taxon>Pseudomonadati</taxon>
        <taxon>Bacteroidota</taxon>
        <taxon>Flavobacteriia</taxon>
        <taxon>Flavobacteriales</taxon>
        <taxon>Flavobacteriaceae</taxon>
        <taxon>Nonlabens</taxon>
    </lineage>
</organism>
<gene>
    <name evidence="6" type="ORF">BST86_05385</name>
</gene>
<dbReference type="GO" id="GO:0017004">
    <property type="term" value="P:cytochrome complex assembly"/>
    <property type="evidence" value="ECO:0007669"/>
    <property type="project" value="UniProtKB-KW"/>
</dbReference>
<name>A0A2S9WSV8_9FLAO</name>